<dbReference type="GO" id="GO:0006310">
    <property type="term" value="P:DNA recombination"/>
    <property type="evidence" value="ECO:0007669"/>
    <property type="project" value="InterPro"/>
</dbReference>
<feature type="domain" description="ATP-dependent DNA ligase family profile" evidence="3">
    <location>
        <begin position="75"/>
        <end position="192"/>
    </location>
</feature>
<organism evidence="4">
    <name type="scientific">viral metagenome</name>
    <dbReference type="NCBI Taxonomy" id="1070528"/>
    <lineage>
        <taxon>unclassified sequences</taxon>
        <taxon>metagenomes</taxon>
        <taxon>organismal metagenomes</taxon>
    </lineage>
</organism>
<dbReference type="PANTHER" id="PTHR45674:SF4">
    <property type="entry name" value="DNA LIGASE 1"/>
    <property type="match status" value="1"/>
</dbReference>
<dbReference type="SUPFAM" id="SSF56091">
    <property type="entry name" value="DNA ligase/mRNA capping enzyme, catalytic domain"/>
    <property type="match status" value="1"/>
</dbReference>
<protein>
    <submittedName>
        <fullName evidence="4">Putative DNA ligase domain protein</fullName>
    </submittedName>
</protein>
<dbReference type="GO" id="GO:0005524">
    <property type="term" value="F:ATP binding"/>
    <property type="evidence" value="ECO:0007669"/>
    <property type="project" value="InterPro"/>
</dbReference>
<dbReference type="AlphaFoldDB" id="A0A6M3M4D8"/>
<keyword evidence="2 4" id="KW-0436">Ligase</keyword>
<dbReference type="Pfam" id="PF01068">
    <property type="entry name" value="DNA_ligase_A_M"/>
    <property type="match status" value="1"/>
</dbReference>
<accession>A0A6M3M4D8</accession>
<evidence type="ECO:0000259" key="3">
    <source>
        <dbReference type="PROSITE" id="PS50160"/>
    </source>
</evidence>
<name>A0A6M3M4D8_9ZZZZ</name>
<dbReference type="InterPro" id="IPR050191">
    <property type="entry name" value="ATP-dep_DNA_ligase"/>
</dbReference>
<dbReference type="Gene3D" id="2.40.50.140">
    <property type="entry name" value="Nucleic acid-binding proteins"/>
    <property type="match status" value="1"/>
</dbReference>
<reference evidence="4" key="1">
    <citation type="submission" date="2020-03" db="EMBL/GenBank/DDBJ databases">
        <title>The deep terrestrial virosphere.</title>
        <authorList>
            <person name="Holmfeldt K."/>
            <person name="Nilsson E."/>
            <person name="Simone D."/>
            <person name="Lopez-Fernandez M."/>
            <person name="Wu X."/>
            <person name="de Brujin I."/>
            <person name="Lundin D."/>
            <person name="Andersson A."/>
            <person name="Bertilsson S."/>
            <person name="Dopson M."/>
        </authorList>
    </citation>
    <scope>NUCLEOTIDE SEQUENCE</scope>
    <source>
        <strain evidence="4">MM171A00411</strain>
        <strain evidence="5">MM171B00292</strain>
    </source>
</reference>
<dbReference type="PROSITE" id="PS50160">
    <property type="entry name" value="DNA_LIGASE_A3"/>
    <property type="match status" value="1"/>
</dbReference>
<dbReference type="InterPro" id="IPR012340">
    <property type="entry name" value="NA-bd_OB-fold"/>
</dbReference>
<dbReference type="InterPro" id="IPR012310">
    <property type="entry name" value="DNA_ligase_ATP-dep_cent"/>
</dbReference>
<gene>
    <name evidence="4" type="ORF">MM171A00411_0007</name>
    <name evidence="5" type="ORF">MM171B00292_0040</name>
</gene>
<dbReference type="Pfam" id="PF04679">
    <property type="entry name" value="DNA_ligase_A_C"/>
    <property type="match status" value="1"/>
</dbReference>
<proteinExistence type="inferred from homology"/>
<dbReference type="SUPFAM" id="SSF50249">
    <property type="entry name" value="Nucleic acid-binding proteins"/>
    <property type="match status" value="1"/>
</dbReference>
<dbReference type="GO" id="GO:0006281">
    <property type="term" value="P:DNA repair"/>
    <property type="evidence" value="ECO:0007669"/>
    <property type="project" value="InterPro"/>
</dbReference>
<evidence type="ECO:0000256" key="1">
    <source>
        <dbReference type="ARBA" id="ARBA00007572"/>
    </source>
</evidence>
<evidence type="ECO:0000313" key="5">
    <source>
        <dbReference type="EMBL" id="QJB04439.1"/>
    </source>
</evidence>
<dbReference type="Gene3D" id="3.30.470.30">
    <property type="entry name" value="DNA ligase/mRNA capping enzyme"/>
    <property type="match status" value="1"/>
</dbReference>
<dbReference type="EMBL" id="MT143696">
    <property type="protein sequence ID" value="QJB00545.1"/>
    <property type="molecule type" value="Genomic_DNA"/>
</dbReference>
<dbReference type="EMBL" id="MT143882">
    <property type="protein sequence ID" value="QJB04439.1"/>
    <property type="molecule type" value="Genomic_DNA"/>
</dbReference>
<sequence length="296" mass="33738">MSRIFGRPKDSGTPEYTNRLTEVTDAANALPGSFEIVGEAVVFDDDGRTWFEGSQRRCRTEDPAKQMLLKAMYPVMLLAFDLTELDGKDITRMPWEKRKELLKELLSDSQATSPIRYLPHTEDRRGLFEKMTQRGEEGVILKRFGSPYVRKRSDIWLKVKKWYSERCLVVGYTEGTGTRADYFGSLILAQPNDNGVLQYAGKVGTGFNNAEVKQIYKQLESAEVEIKPVDARQPYIPVKLDLEVTVKFYETSKNGVFRFPSMLKDQQGNNMIHHQRSIKGVKQQLSIKDLLAGVKA</sequence>
<evidence type="ECO:0000256" key="2">
    <source>
        <dbReference type="ARBA" id="ARBA00022598"/>
    </source>
</evidence>
<comment type="similarity">
    <text evidence="1">Belongs to the ATP-dependent DNA ligase family.</text>
</comment>
<dbReference type="InterPro" id="IPR012309">
    <property type="entry name" value="DNA_ligase_ATP-dep_C"/>
</dbReference>
<dbReference type="PANTHER" id="PTHR45674">
    <property type="entry name" value="DNA LIGASE 1/3 FAMILY MEMBER"/>
    <property type="match status" value="1"/>
</dbReference>
<dbReference type="GO" id="GO:0003910">
    <property type="term" value="F:DNA ligase (ATP) activity"/>
    <property type="evidence" value="ECO:0007669"/>
    <property type="project" value="InterPro"/>
</dbReference>
<evidence type="ECO:0000313" key="4">
    <source>
        <dbReference type="EMBL" id="QJB00545.1"/>
    </source>
</evidence>